<dbReference type="Proteomes" id="UP000266239">
    <property type="component" value="Unassembled WGS sequence"/>
</dbReference>
<proteinExistence type="predicted"/>
<sequence>MRVAFVLYALLGLASCATAQYAHDVVVDSTDRHLRYDTDVAVLEPVRDNKAQSYRSSSNGSRREAGPKRAPGHSAKPKKRSNVDKPAQFYRESRTRSIKNGAQHRQGGATPRQVGRSRGDYMQVGQHNKPAKKQIFKKVKKVAKKGLKVVGKATAVVGKVPGLQFVPGPIGLVAKGAQMINTLQNAKGKGGLFRAGLSLAGQGALGAKAQVVAGKVSKVKAVYNARKNPKALLGASLNLAGSGMLGKRGQNFAGKAQKVIDKVGKVKAVYNARKNPQALANAALGLGASGMLGKKMANVASKGQRVMHRAEQVQNIYNNRKNPRGAIGGVLDMAQDGAFGKRGVSVAAQGQQVVKRFDQAKAIYDNRRDPRKAIQGAWNLAKDGGLGSKVRSATNNAEIRVKADAKKVANQVQQKVQLHRPAPQPAPRAAPSPAAQPQPFLRGRRG</sequence>
<keyword evidence="2" id="KW-0732">Signal</keyword>
<evidence type="ECO:0000256" key="2">
    <source>
        <dbReference type="SAM" id="SignalP"/>
    </source>
</evidence>
<feature type="compositionally biased region" description="Polar residues" evidence="1">
    <location>
        <begin position="51"/>
        <end position="60"/>
    </location>
</feature>
<protein>
    <submittedName>
        <fullName evidence="3">Uncharacterized protein</fullName>
    </submittedName>
</protein>
<dbReference type="EMBL" id="QUTA01010952">
    <property type="protein sequence ID" value="RHX98993.1"/>
    <property type="molecule type" value="Genomic_DNA"/>
</dbReference>
<evidence type="ECO:0000256" key="1">
    <source>
        <dbReference type="SAM" id="MobiDB-lite"/>
    </source>
</evidence>
<reference evidence="3 4" key="1">
    <citation type="submission" date="2018-08" db="EMBL/GenBank/DDBJ databases">
        <title>Aphanomyces genome sequencing and annotation.</title>
        <authorList>
            <person name="Minardi D."/>
            <person name="Oidtmann B."/>
            <person name="Van Der Giezen M."/>
            <person name="Studholme D.J."/>
        </authorList>
    </citation>
    <scope>NUCLEOTIDE SEQUENCE [LARGE SCALE GENOMIC DNA]</scope>
    <source>
        <strain evidence="3 4">Yx</strain>
    </source>
</reference>
<dbReference type="AlphaFoldDB" id="A0A396ZY34"/>
<gene>
    <name evidence="3" type="ORF">DYB25_012593</name>
</gene>
<feature type="chain" id="PRO_5017428007" evidence="2">
    <location>
        <begin position="20"/>
        <end position="446"/>
    </location>
</feature>
<accession>A0A396ZY34</accession>
<feature type="signal peptide" evidence="2">
    <location>
        <begin position="1"/>
        <end position="19"/>
    </location>
</feature>
<feature type="compositionally biased region" description="Pro residues" evidence="1">
    <location>
        <begin position="422"/>
        <end position="436"/>
    </location>
</feature>
<evidence type="ECO:0000313" key="3">
    <source>
        <dbReference type="EMBL" id="RHX98993.1"/>
    </source>
</evidence>
<comment type="caution">
    <text evidence="3">The sequence shown here is derived from an EMBL/GenBank/DDBJ whole genome shotgun (WGS) entry which is preliminary data.</text>
</comment>
<feature type="region of interest" description="Disordered" evidence="1">
    <location>
        <begin position="47"/>
        <end position="118"/>
    </location>
</feature>
<dbReference type="VEuPathDB" id="FungiDB:H257_08898"/>
<name>A0A396ZY34_APHAT</name>
<dbReference type="PROSITE" id="PS51257">
    <property type="entry name" value="PROKAR_LIPOPROTEIN"/>
    <property type="match status" value="1"/>
</dbReference>
<evidence type="ECO:0000313" key="4">
    <source>
        <dbReference type="Proteomes" id="UP000266239"/>
    </source>
</evidence>
<organism evidence="3 4">
    <name type="scientific">Aphanomyces astaci</name>
    <name type="common">Crayfish plague agent</name>
    <dbReference type="NCBI Taxonomy" id="112090"/>
    <lineage>
        <taxon>Eukaryota</taxon>
        <taxon>Sar</taxon>
        <taxon>Stramenopiles</taxon>
        <taxon>Oomycota</taxon>
        <taxon>Saprolegniomycetes</taxon>
        <taxon>Saprolegniales</taxon>
        <taxon>Verrucalvaceae</taxon>
        <taxon>Aphanomyces</taxon>
    </lineage>
</organism>
<feature type="region of interest" description="Disordered" evidence="1">
    <location>
        <begin position="406"/>
        <end position="446"/>
    </location>
</feature>